<evidence type="ECO:0000313" key="2">
    <source>
        <dbReference type="EMBL" id="TKR59583.1"/>
    </source>
</evidence>
<evidence type="ECO:0000313" key="3">
    <source>
        <dbReference type="Proteomes" id="UP000298663"/>
    </source>
</evidence>
<proteinExistence type="predicted"/>
<sequence length="85" mass="9203">MPTAPRGSPPPQNDPWGIKPKTFGLITPALVFRRFVNGTALLHALSSASLEAQMLPASRDLLDPTPTLSGKKQSSGKWPYRMSTD</sequence>
<feature type="region of interest" description="Disordered" evidence="1">
    <location>
        <begin position="59"/>
        <end position="85"/>
    </location>
</feature>
<dbReference type="Proteomes" id="UP000298663">
    <property type="component" value="Unassembled WGS sequence"/>
</dbReference>
<feature type="compositionally biased region" description="Polar residues" evidence="1">
    <location>
        <begin position="66"/>
        <end position="76"/>
    </location>
</feature>
<reference evidence="2 3" key="2">
    <citation type="journal article" date="2019" name="G3 (Bethesda)">
        <title>Hybrid Assembly of the Genome of the Entomopathogenic Nematode Steinernema carpocapsae Identifies the X-Chromosome.</title>
        <authorList>
            <person name="Serra L."/>
            <person name="Macchietto M."/>
            <person name="Macias-Munoz A."/>
            <person name="McGill C.J."/>
            <person name="Rodriguez I.M."/>
            <person name="Rodriguez B."/>
            <person name="Murad R."/>
            <person name="Mortazavi A."/>
        </authorList>
    </citation>
    <scope>NUCLEOTIDE SEQUENCE [LARGE SCALE GENOMIC DNA]</scope>
    <source>
        <strain evidence="2 3">ALL</strain>
    </source>
</reference>
<dbReference type="AlphaFoldDB" id="A0A4U5LU08"/>
<name>A0A4U5LU08_STECR</name>
<gene>
    <name evidence="2" type="ORF">L596_029231</name>
</gene>
<dbReference type="EMBL" id="AZBU02000012">
    <property type="protein sequence ID" value="TKR59583.1"/>
    <property type="molecule type" value="Genomic_DNA"/>
</dbReference>
<keyword evidence="3" id="KW-1185">Reference proteome</keyword>
<reference evidence="2 3" key="1">
    <citation type="journal article" date="2015" name="Genome Biol.">
        <title>Comparative genomics of Steinernema reveals deeply conserved gene regulatory networks.</title>
        <authorList>
            <person name="Dillman A.R."/>
            <person name="Macchietto M."/>
            <person name="Porter C.F."/>
            <person name="Rogers A."/>
            <person name="Williams B."/>
            <person name="Antoshechkin I."/>
            <person name="Lee M.M."/>
            <person name="Goodwin Z."/>
            <person name="Lu X."/>
            <person name="Lewis E.E."/>
            <person name="Goodrich-Blair H."/>
            <person name="Stock S.P."/>
            <person name="Adams B.J."/>
            <person name="Sternberg P.W."/>
            <person name="Mortazavi A."/>
        </authorList>
    </citation>
    <scope>NUCLEOTIDE SEQUENCE [LARGE SCALE GENOMIC DNA]</scope>
    <source>
        <strain evidence="2 3">ALL</strain>
    </source>
</reference>
<evidence type="ECO:0000256" key="1">
    <source>
        <dbReference type="SAM" id="MobiDB-lite"/>
    </source>
</evidence>
<organism evidence="2 3">
    <name type="scientific">Steinernema carpocapsae</name>
    <name type="common">Entomopathogenic nematode</name>
    <dbReference type="NCBI Taxonomy" id="34508"/>
    <lineage>
        <taxon>Eukaryota</taxon>
        <taxon>Metazoa</taxon>
        <taxon>Ecdysozoa</taxon>
        <taxon>Nematoda</taxon>
        <taxon>Chromadorea</taxon>
        <taxon>Rhabditida</taxon>
        <taxon>Tylenchina</taxon>
        <taxon>Panagrolaimomorpha</taxon>
        <taxon>Strongyloidoidea</taxon>
        <taxon>Steinernematidae</taxon>
        <taxon>Steinernema</taxon>
    </lineage>
</organism>
<accession>A0A4U5LU08</accession>
<comment type="caution">
    <text evidence="2">The sequence shown here is derived from an EMBL/GenBank/DDBJ whole genome shotgun (WGS) entry which is preliminary data.</text>
</comment>
<protein>
    <submittedName>
        <fullName evidence="2">Uncharacterized protein</fullName>
    </submittedName>
</protein>